<comment type="caution">
    <text evidence="3">The sequence shown here is derived from an EMBL/GenBank/DDBJ whole genome shotgun (WGS) entry which is preliminary data.</text>
</comment>
<dbReference type="PANTHER" id="PTHR11764:SF20">
    <property type="entry name" value="LANOSTEROL SYNTHASE"/>
    <property type="match status" value="1"/>
</dbReference>
<keyword evidence="2" id="KW-0472">Membrane</keyword>
<evidence type="ECO:0000313" key="4">
    <source>
        <dbReference type="Proteomes" id="UP000187609"/>
    </source>
</evidence>
<dbReference type="GO" id="GO:0016104">
    <property type="term" value="P:triterpenoid biosynthetic process"/>
    <property type="evidence" value="ECO:0007669"/>
    <property type="project" value="InterPro"/>
</dbReference>
<proteinExistence type="inferred from homology"/>
<dbReference type="GO" id="GO:0005811">
    <property type="term" value="C:lipid droplet"/>
    <property type="evidence" value="ECO:0007669"/>
    <property type="project" value="InterPro"/>
</dbReference>
<dbReference type="PANTHER" id="PTHR11764">
    <property type="entry name" value="TERPENE CYCLASE/MUTASE FAMILY MEMBER"/>
    <property type="match status" value="1"/>
</dbReference>
<dbReference type="OMA" id="NCHYFIC"/>
<reference evidence="3" key="1">
    <citation type="submission" date="2016-11" db="EMBL/GenBank/DDBJ databases">
        <title>The genome of Nicotiana attenuata.</title>
        <authorList>
            <person name="Xu S."/>
            <person name="Brockmoeller T."/>
            <person name="Gaquerel E."/>
            <person name="Navarro A."/>
            <person name="Kuhl H."/>
            <person name="Gase K."/>
            <person name="Ling Z."/>
            <person name="Zhou W."/>
            <person name="Kreitzer C."/>
            <person name="Stanke M."/>
            <person name="Tang H."/>
            <person name="Lyons E."/>
            <person name="Pandey P."/>
            <person name="Pandey S.P."/>
            <person name="Timmermann B."/>
            <person name="Baldwin I.T."/>
        </authorList>
    </citation>
    <scope>NUCLEOTIDE SEQUENCE [LARGE SCALE GENOMIC DNA]</scope>
    <source>
        <strain evidence="3">UT</strain>
    </source>
</reference>
<dbReference type="Proteomes" id="UP000187609">
    <property type="component" value="Unassembled WGS sequence"/>
</dbReference>
<dbReference type="SUPFAM" id="SSF48239">
    <property type="entry name" value="Terpenoid cyclases/Protein prenyltransferases"/>
    <property type="match status" value="1"/>
</dbReference>
<organism evidence="3 4">
    <name type="scientific">Nicotiana attenuata</name>
    <name type="common">Coyote tobacco</name>
    <dbReference type="NCBI Taxonomy" id="49451"/>
    <lineage>
        <taxon>Eukaryota</taxon>
        <taxon>Viridiplantae</taxon>
        <taxon>Streptophyta</taxon>
        <taxon>Embryophyta</taxon>
        <taxon>Tracheophyta</taxon>
        <taxon>Spermatophyta</taxon>
        <taxon>Magnoliopsida</taxon>
        <taxon>eudicotyledons</taxon>
        <taxon>Gunneridae</taxon>
        <taxon>Pentapetalae</taxon>
        <taxon>asterids</taxon>
        <taxon>lamiids</taxon>
        <taxon>Solanales</taxon>
        <taxon>Solanaceae</taxon>
        <taxon>Nicotianoideae</taxon>
        <taxon>Nicotianeae</taxon>
        <taxon>Nicotiana</taxon>
    </lineage>
</organism>
<feature type="transmembrane region" description="Helical" evidence="2">
    <location>
        <begin position="123"/>
        <end position="148"/>
    </location>
</feature>
<dbReference type="InterPro" id="IPR008930">
    <property type="entry name" value="Terpenoid_cyclase/PrenylTrfase"/>
</dbReference>
<dbReference type="EMBL" id="MJEQ01037189">
    <property type="protein sequence ID" value="OIT00859.1"/>
    <property type="molecule type" value="Genomic_DNA"/>
</dbReference>
<keyword evidence="2" id="KW-0812">Transmembrane</keyword>
<dbReference type="AlphaFoldDB" id="A0A1J6IPU1"/>
<evidence type="ECO:0000256" key="2">
    <source>
        <dbReference type="SAM" id="Phobius"/>
    </source>
</evidence>
<evidence type="ECO:0000256" key="1">
    <source>
        <dbReference type="ARBA" id="ARBA00009755"/>
    </source>
</evidence>
<dbReference type="InterPro" id="IPR018333">
    <property type="entry name" value="Squalene_cyclase"/>
</dbReference>
<comment type="similarity">
    <text evidence="1">Belongs to the terpene cyclase/mutase family.</text>
</comment>
<gene>
    <name evidence="3" type="primary">OSCPNX1</name>
    <name evidence="3" type="ORF">A4A49_01093</name>
</gene>
<dbReference type="GO" id="GO:0031559">
    <property type="term" value="F:oxidosqualene cyclase activity"/>
    <property type="evidence" value="ECO:0007669"/>
    <property type="project" value="UniProtKB-ARBA"/>
</dbReference>
<name>A0A1J6IPU1_NICAT</name>
<keyword evidence="4" id="KW-1185">Reference proteome</keyword>
<accession>A0A1J6IPU1</accession>
<dbReference type="Gramene" id="OIT00859">
    <property type="protein sequence ID" value="OIT00859"/>
    <property type="gene ID" value="A4A49_01093"/>
</dbReference>
<dbReference type="SMR" id="A0A1J6IPU1"/>
<evidence type="ECO:0000313" key="3">
    <source>
        <dbReference type="EMBL" id="OIT00859.1"/>
    </source>
</evidence>
<protein>
    <submittedName>
        <fullName evidence="3">Cycloartenol synthase</fullName>
    </submittedName>
</protein>
<keyword evidence="2" id="KW-1133">Transmembrane helix</keyword>
<sequence>MWKLKVGEGDNPWLRSLNNHVGRQVWEFDSNIGSEEDLAEIEKFREEFRNNRFETKHSSDLLMRYQFSKENPSGTILPQVQVIDIGDVTEDNVATTLKRALSFYSTLQAHDGHWAGDYGGPMFLMPGLVIAFLALIGYKITFLFISWLEIMLDNGRKPDLAISRE</sequence>
<dbReference type="STRING" id="49451.A0A1J6IPU1"/>